<name>A0A3B4H1K8_9CICH</name>
<comment type="caution">
    <text evidence="6">Lacks conserved residue(s) required for the propagation of feature annotation.</text>
</comment>
<dbReference type="SMART" id="SM00799">
    <property type="entry name" value="DENN"/>
    <property type="match status" value="1"/>
</dbReference>
<gene>
    <name evidence="13" type="primary">LOC102198357</name>
</gene>
<keyword evidence="12" id="KW-1185">Reference proteome</keyword>
<dbReference type="GO" id="GO:0016020">
    <property type="term" value="C:membrane"/>
    <property type="evidence" value="ECO:0007669"/>
    <property type="project" value="UniProtKB-SubCell"/>
</dbReference>
<dbReference type="Gene3D" id="1.20.58.900">
    <property type="match status" value="2"/>
</dbReference>
<dbReference type="InterPro" id="IPR043153">
    <property type="entry name" value="DENN_C"/>
</dbReference>
<keyword evidence="4" id="KW-0677">Repeat</keyword>
<dbReference type="SMART" id="SM00800">
    <property type="entry name" value="uDENN"/>
    <property type="match status" value="1"/>
</dbReference>
<evidence type="ECO:0000256" key="3">
    <source>
        <dbReference type="ARBA" id="ARBA00022658"/>
    </source>
</evidence>
<evidence type="ECO:0000256" key="7">
    <source>
        <dbReference type="SAM" id="MobiDB-lite"/>
    </source>
</evidence>
<dbReference type="InterPro" id="IPR005113">
    <property type="entry name" value="uDENN_dom"/>
</dbReference>
<feature type="region of interest" description="Disordered" evidence="7">
    <location>
        <begin position="160"/>
        <end position="197"/>
    </location>
</feature>
<dbReference type="STRING" id="303518.ENSPNYP00000027371"/>
<dbReference type="InterPro" id="IPR001024">
    <property type="entry name" value="PLAT/LH2_dom"/>
</dbReference>
<dbReference type="Pfam" id="PF01477">
    <property type="entry name" value="PLAT"/>
    <property type="match status" value="1"/>
</dbReference>
<accession>A0A3B4H1K8</accession>
<dbReference type="SUPFAM" id="SSF140741">
    <property type="entry name" value="RUN domain-like"/>
    <property type="match status" value="2"/>
</dbReference>
<feature type="domain" description="UDENN" evidence="9">
    <location>
        <begin position="53"/>
        <end position="614"/>
    </location>
</feature>
<evidence type="ECO:0000259" key="8">
    <source>
        <dbReference type="PROSITE" id="PS50095"/>
    </source>
</evidence>
<dbReference type="PROSITE" id="PS50211">
    <property type="entry name" value="DENN"/>
    <property type="match status" value="1"/>
</dbReference>
<dbReference type="SMART" id="SM00801">
    <property type="entry name" value="dDENN"/>
    <property type="match status" value="1"/>
</dbReference>
<reference evidence="11" key="1">
    <citation type="submission" date="2023-09" db="UniProtKB">
        <authorList>
            <consortium name="Ensembl"/>
        </authorList>
    </citation>
    <scope>IDENTIFICATION</scope>
</reference>
<dbReference type="InterPro" id="IPR005112">
    <property type="entry name" value="dDENN_dom"/>
</dbReference>
<dbReference type="FunFam" id="1.20.58.900:FF:000003">
    <property type="entry name" value="DENN domain containing 5A"/>
    <property type="match status" value="1"/>
</dbReference>
<feature type="domain" description="RUN" evidence="10">
    <location>
        <begin position="804"/>
        <end position="964"/>
    </location>
</feature>
<dbReference type="SMART" id="SM00593">
    <property type="entry name" value="RUN"/>
    <property type="match status" value="2"/>
</dbReference>
<evidence type="ECO:0000256" key="2">
    <source>
        <dbReference type="ARBA" id="ARBA00006664"/>
    </source>
</evidence>
<dbReference type="Gene3D" id="2.60.60.20">
    <property type="entry name" value="PLAT/LH2 domain"/>
    <property type="match status" value="1"/>
</dbReference>
<dbReference type="GO" id="GO:0031267">
    <property type="term" value="F:small GTPase binding"/>
    <property type="evidence" value="ECO:0007669"/>
    <property type="project" value="InterPro"/>
</dbReference>
<dbReference type="InterPro" id="IPR036392">
    <property type="entry name" value="PLAT/LH2_dom_sf"/>
</dbReference>
<dbReference type="Gene3D" id="3.40.50.11500">
    <property type="match status" value="1"/>
</dbReference>
<dbReference type="Pfam" id="PF02759">
    <property type="entry name" value="RUN"/>
    <property type="match status" value="2"/>
</dbReference>
<dbReference type="Proteomes" id="UP000695023">
    <property type="component" value="Unplaced"/>
</dbReference>
<evidence type="ECO:0000313" key="13">
    <source>
        <dbReference type="RefSeq" id="XP_005742708.1"/>
    </source>
</evidence>
<dbReference type="InterPro" id="IPR047278">
    <property type="entry name" value="DEN5A/B"/>
</dbReference>
<dbReference type="Pfam" id="PF02141">
    <property type="entry name" value="DENN"/>
    <property type="match status" value="1"/>
</dbReference>
<dbReference type="PANTHER" id="PTHR46070">
    <property type="entry name" value="PINSTRIPE, ISOFORM A"/>
    <property type="match status" value="1"/>
</dbReference>
<dbReference type="InterPro" id="IPR004012">
    <property type="entry name" value="Run_dom"/>
</dbReference>
<dbReference type="FunFam" id="1.20.58.900:FF:000007">
    <property type="entry name" value="DENN domain-containing protein 5B"/>
    <property type="match status" value="1"/>
</dbReference>
<dbReference type="RefSeq" id="XP_005742708.1">
    <property type="nucleotide sequence ID" value="XM_005742651.2"/>
</dbReference>
<dbReference type="GO" id="GO:0005085">
    <property type="term" value="F:guanyl-nucleotide exchange factor activity"/>
    <property type="evidence" value="ECO:0007669"/>
    <property type="project" value="UniProtKB-KW"/>
</dbReference>
<evidence type="ECO:0000256" key="1">
    <source>
        <dbReference type="ARBA" id="ARBA00004370"/>
    </source>
</evidence>
<feature type="compositionally biased region" description="Basic and acidic residues" evidence="7">
    <location>
        <begin position="447"/>
        <end position="463"/>
    </location>
</feature>
<feature type="domain" description="RUN" evidence="10">
    <location>
        <begin position="1150"/>
        <end position="1301"/>
    </location>
</feature>
<dbReference type="Gene3D" id="3.30.450.200">
    <property type="match status" value="1"/>
</dbReference>
<comment type="subcellular location">
    <subcellularLocation>
        <location evidence="1">Membrane</location>
    </subcellularLocation>
</comment>
<dbReference type="InterPro" id="IPR047277">
    <property type="entry name" value="PLAT_RAB6IP1"/>
</dbReference>
<feature type="domain" description="PLAT" evidence="8">
    <location>
        <begin position="968"/>
        <end position="1076"/>
    </location>
</feature>
<evidence type="ECO:0000259" key="9">
    <source>
        <dbReference type="PROSITE" id="PS50211"/>
    </source>
</evidence>
<dbReference type="PROSITE" id="PS50095">
    <property type="entry name" value="PLAT"/>
    <property type="match status" value="1"/>
</dbReference>
<sequence>MSGTSAGSAAAPCRFAHYFVICGIDTETGLEPDELAALHRWLEADRQGRDPDTASAGENFEQSPLKRTFKSKVLARYPENVEWNPFDQDAVNMLCMPKGLSFRTQADQREPQFHSFIITKEDGSRTYGFVHTFYEEVTSPQICSAMQTLYQMHNAEQTNAASSSSSSSSSMDSLASSLDDGYSPTSSSSSSLSRAAGSYDSSRDTLYVSKALCLITPMPFMHACRRFLAQMHSAVIAATAPPLPLESYVYNILYEVPLPALGRSLKFHGIYEPIVCQRPGPGELPLADFPLAEAFSLLGVENLVQVFTCTLLEMQILLYSQDYQRLMTVAEGITTLLFPFQWQHVYVPILPASLLHFLDAPVPYLMGLQSKEGTDRSKLELPQEANLCFVDIDNHSIELPEDFPQFPNKTEFIQELTEVLLSFGFSANTGAPPRTRSSPGSTSSTPGRERKSATLRQLEDDGRNGNLAGEELVVLELLQGNATLERLQALTKRTGVTVARVEALRAGVKGQPTDGGNQTGGEEEELRNAKLNVQLREVFASRFTTMFADYESFVIQSAPDLESWLTNREQMHNFDKASFLSDQPEPYLPFLSHFIETQMFATFIDNKIMSQWEEKEPMLHVFDTRIDKARLYNIRAPSLRSSCYQRCSILKESAQAIEQRLMKIDHTAIHPHLLDMKIGQGKYEQGFFPKLQTEVLNTGPSNNKWCHKAATAQRRKDRHRQQTEHLTLDNDLKEKYMQEARSLGKNLRQPKLSDLSPAVIAQTNWKFVEGLLKECRMKTKRMLVEKMGREAVELGHGEASITGLEENTLIASLCDLLERIWSHGLQVKQGKSALWSHLLHYQAREEMLAQQADSPAPRLLERRKSDSSIAMPSLRVSLIQDMRHIQSMSEIKTDVGRARAWIRLSLEKKLLSQHLKQLLSRQALTKKLYKRYAFLRCEEEKEQFLFHLLSLNAVDYFCFTSVFTTIMIPYRVVIIPIKKLSNAMTTSNPWVCVSGELGDSGIMQIPKNVLEMTFDCQNLGKLTTVQLGHDNAGLLAKWLVDCVMVRNEITGHTYRFPCGRWLGKGVDDGSLERVLIGELVLPSGEDDSARACRTPPLQRSPSQGRRISITSLTGRDTKLNSAQIQEGIGEAVNNIIKHFHKPEKERGSLTVLLCGENSLVAALEQFFHHGFKSARLFQKTVFVWDFVEKAVAYMESADQVGDLQETTEAMKMTCQSLCHYFNAINSTSRNIGKDGKFQLLVCLGARDRLLPQWLPLLVECPVILQMYEDTAMLRDPSTLNTLISVLEALHDFSITLEASLVKGINL</sequence>
<dbReference type="InterPro" id="IPR001194">
    <property type="entry name" value="cDENN_dom"/>
</dbReference>
<dbReference type="InterPro" id="IPR037213">
    <property type="entry name" value="Run_dom_sf"/>
</dbReference>
<dbReference type="PROSITE" id="PS50826">
    <property type="entry name" value="RUN"/>
    <property type="match status" value="2"/>
</dbReference>
<evidence type="ECO:0000256" key="6">
    <source>
        <dbReference type="PROSITE-ProRule" id="PRU00152"/>
    </source>
</evidence>
<comment type="similarity">
    <text evidence="2">Belongs to the RAB6IP1 family.</text>
</comment>
<keyword evidence="3" id="KW-0344">Guanine-nucleotide releasing factor</keyword>
<feature type="compositionally biased region" description="Low complexity" evidence="7">
    <location>
        <begin position="432"/>
        <end position="446"/>
    </location>
</feature>
<proteinExistence type="inferred from homology"/>
<dbReference type="Pfam" id="PF03455">
    <property type="entry name" value="dDENN"/>
    <property type="match status" value="1"/>
</dbReference>
<dbReference type="SUPFAM" id="SSF49723">
    <property type="entry name" value="Lipase/lipooxygenase domain (PLAT/LH2 domain)"/>
    <property type="match status" value="1"/>
</dbReference>
<dbReference type="InterPro" id="IPR037516">
    <property type="entry name" value="Tripartite_DENN"/>
</dbReference>
<keyword evidence="5" id="KW-0472">Membrane</keyword>
<feature type="region of interest" description="Disordered" evidence="7">
    <location>
        <begin position="427"/>
        <end position="464"/>
    </location>
</feature>
<dbReference type="PANTHER" id="PTHR46070:SF3">
    <property type="entry name" value="DENN DOMAIN-CONTAINING PROTEIN 5B"/>
    <property type="match status" value="1"/>
</dbReference>
<dbReference type="FunFam" id="2.60.60.20:FF:000001">
    <property type="entry name" value="DENN domain containing 5B"/>
    <property type="match status" value="1"/>
</dbReference>
<dbReference type="Pfam" id="PF03456">
    <property type="entry name" value="uDENN"/>
    <property type="match status" value="1"/>
</dbReference>
<evidence type="ECO:0000256" key="5">
    <source>
        <dbReference type="ARBA" id="ARBA00023136"/>
    </source>
</evidence>
<reference evidence="13" key="2">
    <citation type="submission" date="2025-04" db="UniProtKB">
        <authorList>
            <consortium name="RefSeq"/>
        </authorList>
    </citation>
    <scope>IDENTIFICATION</scope>
</reference>
<dbReference type="CDD" id="cd01757">
    <property type="entry name" value="PLAT_RAB6IP1"/>
    <property type="match status" value="1"/>
</dbReference>
<dbReference type="GeneTree" id="ENSGT00940000153678"/>
<organism evidence="11">
    <name type="scientific">Pundamilia nyererei</name>
    <dbReference type="NCBI Taxonomy" id="303518"/>
    <lineage>
        <taxon>Eukaryota</taxon>
        <taxon>Metazoa</taxon>
        <taxon>Chordata</taxon>
        <taxon>Craniata</taxon>
        <taxon>Vertebrata</taxon>
        <taxon>Euteleostomi</taxon>
        <taxon>Actinopterygii</taxon>
        <taxon>Neopterygii</taxon>
        <taxon>Teleostei</taxon>
        <taxon>Neoteleostei</taxon>
        <taxon>Acanthomorphata</taxon>
        <taxon>Ovalentaria</taxon>
        <taxon>Cichlomorphae</taxon>
        <taxon>Cichliformes</taxon>
        <taxon>Cichlidae</taxon>
        <taxon>African cichlids</taxon>
        <taxon>Pseudocrenilabrinae</taxon>
        <taxon>Haplochromini</taxon>
        <taxon>Pundamilia</taxon>
    </lineage>
</organism>
<evidence type="ECO:0000313" key="11">
    <source>
        <dbReference type="Ensembl" id="ENSPNYP00000027371.1"/>
    </source>
</evidence>
<evidence type="ECO:0000256" key="4">
    <source>
        <dbReference type="ARBA" id="ARBA00022737"/>
    </source>
</evidence>
<dbReference type="GeneID" id="102198357"/>
<dbReference type="Ensembl" id="ENSPNYT00000028039.1">
    <property type="protein sequence ID" value="ENSPNYP00000027371.1"/>
    <property type="gene ID" value="ENSPNYG00000020574.1"/>
</dbReference>
<evidence type="ECO:0000313" key="12">
    <source>
        <dbReference type="Proteomes" id="UP000695023"/>
    </source>
</evidence>
<evidence type="ECO:0000259" key="10">
    <source>
        <dbReference type="PROSITE" id="PS50826"/>
    </source>
</evidence>
<protein>
    <submittedName>
        <fullName evidence="11 13">DENN domain-containing protein 5B-like</fullName>
    </submittedName>
</protein>